<dbReference type="EMBL" id="JAUUTY010000006">
    <property type="protein sequence ID" value="KAK1613955.1"/>
    <property type="molecule type" value="Genomic_DNA"/>
</dbReference>
<comment type="caution">
    <text evidence="2">The sequence shown here is derived from an EMBL/GenBank/DDBJ whole genome shotgun (WGS) entry which is preliminary data.</text>
</comment>
<reference evidence="2" key="1">
    <citation type="submission" date="2023-07" db="EMBL/GenBank/DDBJ databases">
        <title>A chromosome-level genome assembly of Lolium multiflorum.</title>
        <authorList>
            <person name="Chen Y."/>
            <person name="Copetti D."/>
            <person name="Kolliker R."/>
            <person name="Studer B."/>
        </authorList>
    </citation>
    <scope>NUCLEOTIDE SEQUENCE</scope>
    <source>
        <strain evidence="2">02402/16</strain>
        <tissue evidence="2">Leaf</tissue>
    </source>
</reference>
<sequence length="128" mass="15226">MNFPEIRSLTKAESLTLEPPLRSEGEARRYHQGHRRISIAQLDEWRSGAETIPKTWQPTHAFWKERHVERRAKRARKRQRRAEYEAEYAKGEASTWQRRAEYEAEYAKGEASTWKRRVEHEADYAKGG</sequence>
<dbReference type="Proteomes" id="UP001231189">
    <property type="component" value="Unassembled WGS sequence"/>
</dbReference>
<evidence type="ECO:0000256" key="1">
    <source>
        <dbReference type="SAM" id="MobiDB-lite"/>
    </source>
</evidence>
<accession>A0AAD8VR12</accession>
<organism evidence="2 3">
    <name type="scientific">Lolium multiflorum</name>
    <name type="common">Italian ryegrass</name>
    <name type="synonym">Lolium perenne subsp. multiflorum</name>
    <dbReference type="NCBI Taxonomy" id="4521"/>
    <lineage>
        <taxon>Eukaryota</taxon>
        <taxon>Viridiplantae</taxon>
        <taxon>Streptophyta</taxon>
        <taxon>Embryophyta</taxon>
        <taxon>Tracheophyta</taxon>
        <taxon>Spermatophyta</taxon>
        <taxon>Magnoliopsida</taxon>
        <taxon>Liliopsida</taxon>
        <taxon>Poales</taxon>
        <taxon>Poaceae</taxon>
        <taxon>BOP clade</taxon>
        <taxon>Pooideae</taxon>
        <taxon>Poodae</taxon>
        <taxon>Poeae</taxon>
        <taxon>Poeae Chloroplast Group 2 (Poeae type)</taxon>
        <taxon>Loliodinae</taxon>
        <taxon>Loliinae</taxon>
        <taxon>Lolium</taxon>
    </lineage>
</organism>
<keyword evidence="3" id="KW-1185">Reference proteome</keyword>
<evidence type="ECO:0000313" key="2">
    <source>
        <dbReference type="EMBL" id="KAK1613955.1"/>
    </source>
</evidence>
<dbReference type="AlphaFoldDB" id="A0AAD8VR12"/>
<evidence type="ECO:0000313" key="3">
    <source>
        <dbReference type="Proteomes" id="UP001231189"/>
    </source>
</evidence>
<gene>
    <name evidence="2" type="ORF">QYE76_019472</name>
</gene>
<feature type="region of interest" description="Disordered" evidence="1">
    <location>
        <begin position="1"/>
        <end position="33"/>
    </location>
</feature>
<name>A0AAD8VR12_LOLMU</name>
<protein>
    <submittedName>
        <fullName evidence="2">Uncharacterized protein</fullName>
    </submittedName>
</protein>
<proteinExistence type="predicted"/>